<accession>A0A4Z0V8R2</accession>
<dbReference type="EMBL" id="SJSA01000001">
    <property type="protein sequence ID" value="TGG40165.1"/>
    <property type="molecule type" value="Genomic_DNA"/>
</dbReference>
<sequence length="334" mass="37576">MGFTNFAGMMKLSGITSRRGIKHRPSWNLVFEWEDILSRSLSVPLRCPGRVGWTLRSIVRRLGLPFYHSGDPTLEFVMVAKPDNQGRYGRNSVPWIIDYFLSDSDTCRFLESTAHCPLVFVSSYEAYERLLACGADPDRFRHVPLSLPDCYRLDGSAPMVKDIDIALVGRVSDVLDGYARRYAAEHPGVVMAVRGPRRKGHLWAYDIKGNPMADIESHDDYMALLRRSRIFLYSTPGMDDSKPTNGFSQVTPRFLEAIASGCRPVMRYFDNPDTRFYGLDGFSPSVESYEEFAMIADKALSGPVDLKAYESYLASHYTSSVARDVASCLSGVQR</sequence>
<keyword evidence="2" id="KW-1185">Reference proteome</keyword>
<dbReference type="GeneID" id="82149227"/>
<comment type="caution">
    <text evidence="1">The sequence shown here is derived from an EMBL/GenBank/DDBJ whole genome shotgun (WGS) entry which is preliminary data.</text>
</comment>
<protein>
    <recommendedName>
        <fullName evidence="3">Glycosyltransferase family 1 protein</fullName>
    </recommendedName>
</protein>
<proteinExistence type="predicted"/>
<evidence type="ECO:0000313" key="1">
    <source>
        <dbReference type="EMBL" id="TGG40165.1"/>
    </source>
</evidence>
<name>A0A4Z0V8R2_9BACT</name>
<dbReference type="RefSeq" id="WP_135471178.1">
    <property type="nucleotide sequence ID" value="NZ_CASJDB010000004.1"/>
</dbReference>
<dbReference type="AlphaFoldDB" id="A0A4Z0V8R2"/>
<dbReference type="Proteomes" id="UP000297635">
    <property type="component" value="Unassembled WGS sequence"/>
</dbReference>
<gene>
    <name evidence="1" type="ORF">EZ315_05425</name>
</gene>
<reference evidence="1 2" key="1">
    <citation type="submission" date="2019-02" db="EMBL/GenBank/DDBJ databases">
        <title>Isolation and identification of novel species under the genus Muribaculum.</title>
        <authorList>
            <person name="Miyake S."/>
            <person name="Ding Y."/>
            <person name="Low A."/>
            <person name="Soh M."/>
            <person name="Seedorf H."/>
        </authorList>
    </citation>
    <scope>NUCLEOTIDE SEQUENCE [LARGE SCALE GENOMIC DNA]</scope>
    <source>
        <strain evidence="1 2">TLL-A3</strain>
    </source>
</reference>
<organism evidence="1 2">
    <name type="scientific">Duncaniella freteri</name>
    <dbReference type="NCBI Taxonomy" id="2530391"/>
    <lineage>
        <taxon>Bacteria</taxon>
        <taxon>Pseudomonadati</taxon>
        <taxon>Bacteroidota</taxon>
        <taxon>Bacteroidia</taxon>
        <taxon>Bacteroidales</taxon>
        <taxon>Muribaculaceae</taxon>
        <taxon>Duncaniella</taxon>
    </lineage>
</organism>
<evidence type="ECO:0000313" key="2">
    <source>
        <dbReference type="Proteomes" id="UP000297635"/>
    </source>
</evidence>
<evidence type="ECO:0008006" key="3">
    <source>
        <dbReference type="Google" id="ProtNLM"/>
    </source>
</evidence>